<keyword evidence="3" id="KW-1185">Reference proteome</keyword>
<reference evidence="2 3" key="1">
    <citation type="submission" date="2019-05" db="EMBL/GenBank/DDBJ databases">
        <title>Another draft genome of Portunus trituberculatus and its Hox gene families provides insights of decapod evolution.</title>
        <authorList>
            <person name="Jeong J.-H."/>
            <person name="Song I."/>
            <person name="Kim S."/>
            <person name="Choi T."/>
            <person name="Kim D."/>
            <person name="Ryu S."/>
            <person name="Kim W."/>
        </authorList>
    </citation>
    <scope>NUCLEOTIDE SEQUENCE [LARGE SCALE GENOMIC DNA]</scope>
    <source>
        <tissue evidence="2">Muscle</tissue>
    </source>
</reference>
<organism evidence="2 3">
    <name type="scientific">Portunus trituberculatus</name>
    <name type="common">Swimming crab</name>
    <name type="synonym">Neptunus trituberculatus</name>
    <dbReference type="NCBI Taxonomy" id="210409"/>
    <lineage>
        <taxon>Eukaryota</taxon>
        <taxon>Metazoa</taxon>
        <taxon>Ecdysozoa</taxon>
        <taxon>Arthropoda</taxon>
        <taxon>Crustacea</taxon>
        <taxon>Multicrustacea</taxon>
        <taxon>Malacostraca</taxon>
        <taxon>Eumalacostraca</taxon>
        <taxon>Eucarida</taxon>
        <taxon>Decapoda</taxon>
        <taxon>Pleocyemata</taxon>
        <taxon>Brachyura</taxon>
        <taxon>Eubrachyura</taxon>
        <taxon>Portunoidea</taxon>
        <taxon>Portunidae</taxon>
        <taxon>Portuninae</taxon>
        <taxon>Portunus</taxon>
    </lineage>
</organism>
<comment type="caution">
    <text evidence="2">The sequence shown here is derived from an EMBL/GenBank/DDBJ whole genome shotgun (WGS) entry which is preliminary data.</text>
</comment>
<feature type="region of interest" description="Disordered" evidence="1">
    <location>
        <begin position="26"/>
        <end position="45"/>
    </location>
</feature>
<protein>
    <submittedName>
        <fullName evidence="2">Uncharacterized protein</fullName>
    </submittedName>
</protein>
<accession>A0A5B7E1Q8</accession>
<sequence>MPQTVNIRNPQKHQYILLLRKSTARNLTTESSHGSPTASLDPFSNTQDTAKISSVELIQLPNILKII</sequence>
<proteinExistence type="predicted"/>
<evidence type="ECO:0000313" key="3">
    <source>
        <dbReference type="Proteomes" id="UP000324222"/>
    </source>
</evidence>
<evidence type="ECO:0000256" key="1">
    <source>
        <dbReference type="SAM" id="MobiDB-lite"/>
    </source>
</evidence>
<dbReference type="EMBL" id="VSRR010001789">
    <property type="protein sequence ID" value="MPC27688.1"/>
    <property type="molecule type" value="Genomic_DNA"/>
</dbReference>
<gene>
    <name evidence="2" type="ORF">E2C01_020867</name>
</gene>
<name>A0A5B7E1Q8_PORTR</name>
<dbReference type="Proteomes" id="UP000324222">
    <property type="component" value="Unassembled WGS sequence"/>
</dbReference>
<evidence type="ECO:0000313" key="2">
    <source>
        <dbReference type="EMBL" id="MPC27688.1"/>
    </source>
</evidence>
<dbReference type="AlphaFoldDB" id="A0A5B7E1Q8"/>